<proteinExistence type="predicted"/>
<gene>
    <name evidence="3" type="ORF">DAKH74_008060</name>
</gene>
<feature type="region of interest" description="Disordered" evidence="2">
    <location>
        <begin position="617"/>
        <end position="664"/>
    </location>
</feature>
<evidence type="ECO:0000313" key="4">
    <source>
        <dbReference type="Proteomes" id="UP001377567"/>
    </source>
</evidence>
<feature type="compositionally biased region" description="Polar residues" evidence="2">
    <location>
        <begin position="278"/>
        <end position="293"/>
    </location>
</feature>
<feature type="compositionally biased region" description="Basic and acidic residues" evidence="2">
    <location>
        <begin position="625"/>
        <end position="636"/>
    </location>
</feature>
<protein>
    <submittedName>
        <fullName evidence="3">Uncharacterized protein</fullName>
    </submittedName>
</protein>
<feature type="coiled-coil region" evidence="1">
    <location>
        <begin position="474"/>
        <end position="501"/>
    </location>
</feature>
<organism evidence="3 4">
    <name type="scientific">Maudiozyma humilis</name>
    <name type="common">Sour dough yeast</name>
    <name type="synonym">Kazachstania humilis</name>
    <dbReference type="NCBI Taxonomy" id="51915"/>
    <lineage>
        <taxon>Eukaryota</taxon>
        <taxon>Fungi</taxon>
        <taxon>Dikarya</taxon>
        <taxon>Ascomycota</taxon>
        <taxon>Saccharomycotina</taxon>
        <taxon>Saccharomycetes</taxon>
        <taxon>Saccharomycetales</taxon>
        <taxon>Saccharomycetaceae</taxon>
        <taxon>Maudiozyma</taxon>
    </lineage>
</organism>
<dbReference type="EMBL" id="BTGD01000001">
    <property type="protein sequence ID" value="GMM54190.1"/>
    <property type="molecule type" value="Genomic_DNA"/>
</dbReference>
<dbReference type="Proteomes" id="UP001377567">
    <property type="component" value="Unassembled WGS sequence"/>
</dbReference>
<reference evidence="3 4" key="1">
    <citation type="journal article" date="2023" name="Elife">
        <title>Identification of key yeast species and microbe-microbe interactions impacting larval growth of Drosophila in the wild.</title>
        <authorList>
            <person name="Mure A."/>
            <person name="Sugiura Y."/>
            <person name="Maeda R."/>
            <person name="Honda K."/>
            <person name="Sakurai N."/>
            <person name="Takahashi Y."/>
            <person name="Watada M."/>
            <person name="Katoh T."/>
            <person name="Gotoh A."/>
            <person name="Gotoh Y."/>
            <person name="Taniguchi I."/>
            <person name="Nakamura K."/>
            <person name="Hayashi T."/>
            <person name="Katayama T."/>
            <person name="Uemura T."/>
            <person name="Hattori Y."/>
        </authorList>
    </citation>
    <scope>NUCLEOTIDE SEQUENCE [LARGE SCALE GENOMIC DNA]</scope>
    <source>
        <strain evidence="3 4">KH-74</strain>
    </source>
</reference>
<name>A0AAV5RRN5_MAUHU</name>
<evidence type="ECO:0000256" key="2">
    <source>
        <dbReference type="SAM" id="MobiDB-lite"/>
    </source>
</evidence>
<feature type="region of interest" description="Disordered" evidence="2">
    <location>
        <begin position="134"/>
        <end position="158"/>
    </location>
</feature>
<keyword evidence="1" id="KW-0175">Coiled coil</keyword>
<evidence type="ECO:0000256" key="1">
    <source>
        <dbReference type="SAM" id="Coils"/>
    </source>
</evidence>
<feature type="region of interest" description="Disordered" evidence="2">
    <location>
        <begin position="272"/>
        <end position="299"/>
    </location>
</feature>
<accession>A0AAV5RRN5</accession>
<keyword evidence="4" id="KW-1185">Reference proteome</keyword>
<sequence>MLKINSPKVNDAFADIISETEKSDTRRKKKNFAHVNAREYTSPFRGTVSAADRAALQALKTHRYPTTSATSNYTKLNSTELGFKTIKDGDKRIRDIKFPQYPTENEIRQAGIIKDLEGKEERLQYWQSAQHITDLTTRKSKGKKQKEETLPENPENNATRLHDQLEDARVLNPLFDLEQQKAESGEDAVSTAESNVVTAEIPMFTNISRFNRPEPTRTLVSTTSPAAVICMDSSNQSIINRDMMTDATDMVNRYKVLQPPIDPDLAPKVPYSDPSLAHKTTQGQNEAEQQVNPVASPENPEEIVKIDNYGHVSKAVYDTVTYDGDVLTNYLVDYAEQQDKRYSDKVKRYEDKFAIFQHKKDAVLQQMNELKADTLRKLEVIQNKLIKDIMDSNAKYAAEKGTIMKDTELEKLKKLNECKFYYQKQALIQGQINALAVERNSIYDHYAEFTTDMNNVSGELDAKLFRVSQINYQSDQIRKEIEALQGKKTTLEGDIANYKASHENNTTTLAMLNTGEHQKTKELTNINDTITDKLALLTIVQQESKNENLRVSKLTDKIHQKQKETEERMQKEIDDNKENYENIIATNKTDLETKMRELEESHKKEVDDMNDDYNEQIAALQKKVTQHEQEKEEARAKAAKAKLSEPVEDDSLYSYETEEEIVYQ</sequence>
<comment type="caution">
    <text evidence="3">The sequence shown here is derived from an EMBL/GenBank/DDBJ whole genome shotgun (WGS) entry which is preliminary data.</text>
</comment>
<dbReference type="AlphaFoldDB" id="A0AAV5RRN5"/>
<evidence type="ECO:0000313" key="3">
    <source>
        <dbReference type="EMBL" id="GMM54190.1"/>
    </source>
</evidence>
<feature type="compositionally biased region" description="Acidic residues" evidence="2">
    <location>
        <begin position="646"/>
        <end position="664"/>
    </location>
</feature>